<dbReference type="HOGENOM" id="CLU_056788_10_2_1"/>
<evidence type="ECO:0000259" key="1">
    <source>
        <dbReference type="Pfam" id="PF13358"/>
    </source>
</evidence>
<dbReference type="AlphaFoldDB" id="A0A0C3Q7A0"/>
<dbReference type="InterPro" id="IPR038717">
    <property type="entry name" value="Tc1-like_DDE_dom"/>
</dbReference>
<dbReference type="PANTHER" id="PTHR46564:SF1">
    <property type="entry name" value="TRANSPOSASE"/>
    <property type="match status" value="1"/>
</dbReference>
<reference evidence="3" key="2">
    <citation type="submission" date="2015-01" db="EMBL/GenBank/DDBJ databases">
        <title>Evolutionary Origins and Diversification of the Mycorrhizal Mutualists.</title>
        <authorList>
            <consortium name="DOE Joint Genome Institute"/>
            <consortium name="Mycorrhizal Genomics Consortium"/>
            <person name="Kohler A."/>
            <person name="Kuo A."/>
            <person name="Nagy L.G."/>
            <person name="Floudas D."/>
            <person name="Copeland A."/>
            <person name="Barry K.W."/>
            <person name="Cichocki N."/>
            <person name="Veneault-Fourrey C."/>
            <person name="LaButti K."/>
            <person name="Lindquist E.A."/>
            <person name="Lipzen A."/>
            <person name="Lundell T."/>
            <person name="Morin E."/>
            <person name="Murat C."/>
            <person name="Riley R."/>
            <person name="Ohm R."/>
            <person name="Sun H."/>
            <person name="Tunlid A."/>
            <person name="Henrissat B."/>
            <person name="Grigoriev I.V."/>
            <person name="Hibbett D.S."/>
            <person name="Martin F."/>
        </authorList>
    </citation>
    <scope>NUCLEOTIDE SEQUENCE [LARGE SCALE GENOMIC DNA]</scope>
    <source>
        <strain evidence="3">MUT 4182</strain>
    </source>
</reference>
<organism evidence="2 3">
    <name type="scientific">Tulasnella calospora MUT 4182</name>
    <dbReference type="NCBI Taxonomy" id="1051891"/>
    <lineage>
        <taxon>Eukaryota</taxon>
        <taxon>Fungi</taxon>
        <taxon>Dikarya</taxon>
        <taxon>Basidiomycota</taxon>
        <taxon>Agaricomycotina</taxon>
        <taxon>Agaricomycetes</taxon>
        <taxon>Cantharellales</taxon>
        <taxon>Tulasnellaceae</taxon>
        <taxon>Tulasnella</taxon>
    </lineage>
</organism>
<dbReference type="InterPro" id="IPR036397">
    <property type="entry name" value="RNaseH_sf"/>
</dbReference>
<dbReference type="Gene3D" id="3.30.420.10">
    <property type="entry name" value="Ribonuclease H-like superfamily/Ribonuclease H"/>
    <property type="match status" value="1"/>
</dbReference>
<keyword evidence="3" id="KW-1185">Reference proteome</keyword>
<protein>
    <recommendedName>
        <fullName evidence="1">Tc1-like transposase DDE domain-containing protein</fullName>
    </recommendedName>
</protein>
<sequence>MTGRYSVLPAISLDGILDISVVEGSFNTRLFEDFVESLVGVMNPYPLANSVLIMDNCKIHKSQYVADLCESKYLAFSSIKAWIRKNGDYIRYSLESRDPQDGARAFAQAVFECVTPEKAKAWYRHCGY</sequence>
<dbReference type="OrthoDB" id="2142724at2759"/>
<name>A0A0C3Q7A0_9AGAM</name>
<reference evidence="2 3" key="1">
    <citation type="submission" date="2014-04" db="EMBL/GenBank/DDBJ databases">
        <authorList>
            <consortium name="DOE Joint Genome Institute"/>
            <person name="Kuo A."/>
            <person name="Girlanda M."/>
            <person name="Perotto S."/>
            <person name="Kohler A."/>
            <person name="Nagy L.G."/>
            <person name="Floudas D."/>
            <person name="Copeland A."/>
            <person name="Barry K.W."/>
            <person name="Cichocki N."/>
            <person name="Veneault-Fourrey C."/>
            <person name="LaButti K."/>
            <person name="Lindquist E.A."/>
            <person name="Lipzen A."/>
            <person name="Lundell T."/>
            <person name="Morin E."/>
            <person name="Murat C."/>
            <person name="Sun H."/>
            <person name="Tunlid A."/>
            <person name="Henrissat B."/>
            <person name="Grigoriev I.V."/>
            <person name="Hibbett D.S."/>
            <person name="Martin F."/>
            <person name="Nordberg H.P."/>
            <person name="Cantor M.N."/>
            <person name="Hua S.X."/>
        </authorList>
    </citation>
    <scope>NUCLEOTIDE SEQUENCE [LARGE SCALE GENOMIC DNA]</scope>
    <source>
        <strain evidence="2 3">MUT 4182</strain>
    </source>
</reference>
<dbReference type="PANTHER" id="PTHR46564">
    <property type="entry name" value="TRANSPOSASE"/>
    <property type="match status" value="1"/>
</dbReference>
<evidence type="ECO:0000313" key="2">
    <source>
        <dbReference type="EMBL" id="KIO19359.1"/>
    </source>
</evidence>
<dbReference type="STRING" id="1051891.A0A0C3Q7A0"/>
<dbReference type="GO" id="GO:0003676">
    <property type="term" value="F:nucleic acid binding"/>
    <property type="evidence" value="ECO:0007669"/>
    <property type="project" value="InterPro"/>
</dbReference>
<feature type="domain" description="Tc1-like transposase DDE" evidence="1">
    <location>
        <begin position="4"/>
        <end position="72"/>
    </location>
</feature>
<evidence type="ECO:0000313" key="3">
    <source>
        <dbReference type="Proteomes" id="UP000054248"/>
    </source>
</evidence>
<gene>
    <name evidence="2" type="ORF">M407DRAFT_82887</name>
</gene>
<dbReference type="Proteomes" id="UP000054248">
    <property type="component" value="Unassembled WGS sequence"/>
</dbReference>
<dbReference type="Pfam" id="PF13358">
    <property type="entry name" value="DDE_3"/>
    <property type="match status" value="1"/>
</dbReference>
<accession>A0A0C3Q7A0</accession>
<dbReference type="EMBL" id="KN823226">
    <property type="protein sequence ID" value="KIO19359.1"/>
    <property type="molecule type" value="Genomic_DNA"/>
</dbReference>
<proteinExistence type="predicted"/>